<dbReference type="RefSeq" id="WP_183202339.1">
    <property type="nucleotide sequence ID" value="NZ_JACIEK010000021.1"/>
</dbReference>
<protein>
    <submittedName>
        <fullName evidence="3">Uncharacterized protein</fullName>
    </submittedName>
</protein>
<evidence type="ECO:0000256" key="2">
    <source>
        <dbReference type="SAM" id="SignalP"/>
    </source>
</evidence>
<keyword evidence="4" id="KW-1185">Reference proteome</keyword>
<dbReference type="EMBL" id="JACIEK010000021">
    <property type="protein sequence ID" value="MBB4000487.1"/>
    <property type="molecule type" value="Genomic_DNA"/>
</dbReference>
<reference evidence="3 4" key="1">
    <citation type="submission" date="2020-08" db="EMBL/GenBank/DDBJ databases">
        <title>Genomic Encyclopedia of Type Strains, Phase IV (KMG-IV): sequencing the most valuable type-strain genomes for metagenomic binning, comparative biology and taxonomic classification.</title>
        <authorList>
            <person name="Goeker M."/>
        </authorList>
    </citation>
    <scope>NUCLEOTIDE SEQUENCE [LARGE SCALE GENOMIC DNA]</scope>
    <source>
        <strain evidence="3 4">DSM 102238</strain>
    </source>
</reference>
<accession>A0A7W6H8J1</accession>
<feature type="chain" id="PRO_5030961403" evidence="2">
    <location>
        <begin position="37"/>
        <end position="152"/>
    </location>
</feature>
<proteinExistence type="predicted"/>
<keyword evidence="2" id="KW-0732">Signal</keyword>
<feature type="signal peptide" evidence="2">
    <location>
        <begin position="1"/>
        <end position="36"/>
    </location>
</feature>
<evidence type="ECO:0000313" key="4">
    <source>
        <dbReference type="Proteomes" id="UP000542776"/>
    </source>
</evidence>
<feature type="region of interest" description="Disordered" evidence="1">
    <location>
        <begin position="38"/>
        <end position="152"/>
    </location>
</feature>
<evidence type="ECO:0000313" key="3">
    <source>
        <dbReference type="EMBL" id="MBB4000487.1"/>
    </source>
</evidence>
<sequence>MGLLRLWREAPLWRHAVLRAGLGTVLLAIAPSTCSAPPTTTANTAATGATPPPGSGSYTSPRAQTAAPAGSATPAASSPAPGTAPPRPAAGLTLIPSPSAPKPFVPPVIGPNTAIGPATITAPRATPTPGFGTIRPASPRTLPDAIPPRTLP</sequence>
<feature type="compositionally biased region" description="Low complexity" evidence="1">
    <location>
        <begin position="113"/>
        <end position="130"/>
    </location>
</feature>
<gene>
    <name evidence="3" type="ORF">GGR04_004365</name>
</gene>
<feature type="compositionally biased region" description="Low complexity" evidence="1">
    <location>
        <begin position="38"/>
        <end position="81"/>
    </location>
</feature>
<evidence type="ECO:0000256" key="1">
    <source>
        <dbReference type="SAM" id="MobiDB-lite"/>
    </source>
</evidence>
<dbReference type="AlphaFoldDB" id="A0A7W6H8J1"/>
<name>A0A7W6H8J1_9HYPH</name>
<comment type="caution">
    <text evidence="3">The sequence shown here is derived from an EMBL/GenBank/DDBJ whole genome shotgun (WGS) entry which is preliminary data.</text>
</comment>
<feature type="compositionally biased region" description="Pro residues" evidence="1">
    <location>
        <begin position="98"/>
        <end position="109"/>
    </location>
</feature>
<dbReference type="Proteomes" id="UP000542776">
    <property type="component" value="Unassembled WGS sequence"/>
</dbReference>
<organism evidence="3 4">
    <name type="scientific">Aureimonas pseudogalii</name>
    <dbReference type="NCBI Taxonomy" id="1744844"/>
    <lineage>
        <taxon>Bacteria</taxon>
        <taxon>Pseudomonadati</taxon>
        <taxon>Pseudomonadota</taxon>
        <taxon>Alphaproteobacteria</taxon>
        <taxon>Hyphomicrobiales</taxon>
        <taxon>Aurantimonadaceae</taxon>
        <taxon>Aureimonas</taxon>
    </lineage>
</organism>